<gene>
    <name evidence="1" type="ORF">RF55_10506</name>
</gene>
<dbReference type="EMBL" id="LBMM01007346">
    <property type="protein sequence ID" value="KMQ89821.1"/>
    <property type="molecule type" value="Genomic_DNA"/>
</dbReference>
<comment type="caution">
    <text evidence="1">The sequence shown here is derived from an EMBL/GenBank/DDBJ whole genome shotgun (WGS) entry which is preliminary data.</text>
</comment>
<evidence type="ECO:0000313" key="2">
    <source>
        <dbReference type="Proteomes" id="UP000036403"/>
    </source>
</evidence>
<accession>A0A0J7KHY9</accession>
<sequence length="194" mass="20566">MNFRQLVGITAWPDAGNLSKMAQMKLDNVNFPGTATQAGVEMTITYWGRFMNGDPMSGWYGADYTAITAETALANLLVEGQQPGAEPLTYSPMGISELFAKLTNSLDSAVAAGCILGSYQASFVPFGQYISENPSDYGSETYSGLSAEITPIRGFDSLNMTLEVDFTGQSAAAGSAQTGAVSAAVQTRVLRQKK</sequence>
<keyword evidence="2" id="KW-1185">Reference proteome</keyword>
<dbReference type="Proteomes" id="UP000036403">
    <property type="component" value="Unassembled WGS sequence"/>
</dbReference>
<name>A0A0J7KHY9_LASNI</name>
<protein>
    <submittedName>
        <fullName evidence="1">Uncharacterized protein</fullName>
    </submittedName>
</protein>
<proteinExistence type="predicted"/>
<reference evidence="1 2" key="1">
    <citation type="submission" date="2015-04" db="EMBL/GenBank/DDBJ databases">
        <title>Lasius niger genome sequencing.</title>
        <authorList>
            <person name="Konorov E.A."/>
            <person name="Nikitin M.A."/>
            <person name="Kirill M.V."/>
            <person name="Chang P."/>
        </authorList>
    </citation>
    <scope>NUCLEOTIDE SEQUENCE [LARGE SCALE GENOMIC DNA]</scope>
    <source>
        <tissue evidence="1">Whole</tissue>
    </source>
</reference>
<evidence type="ECO:0000313" key="1">
    <source>
        <dbReference type="EMBL" id="KMQ89821.1"/>
    </source>
</evidence>
<organism evidence="1 2">
    <name type="scientific">Lasius niger</name>
    <name type="common">Black garden ant</name>
    <dbReference type="NCBI Taxonomy" id="67767"/>
    <lineage>
        <taxon>Eukaryota</taxon>
        <taxon>Metazoa</taxon>
        <taxon>Ecdysozoa</taxon>
        <taxon>Arthropoda</taxon>
        <taxon>Hexapoda</taxon>
        <taxon>Insecta</taxon>
        <taxon>Pterygota</taxon>
        <taxon>Neoptera</taxon>
        <taxon>Endopterygota</taxon>
        <taxon>Hymenoptera</taxon>
        <taxon>Apocrita</taxon>
        <taxon>Aculeata</taxon>
        <taxon>Formicoidea</taxon>
        <taxon>Formicidae</taxon>
        <taxon>Formicinae</taxon>
        <taxon>Lasius</taxon>
        <taxon>Lasius</taxon>
    </lineage>
</organism>
<dbReference type="AlphaFoldDB" id="A0A0J7KHY9"/>
<dbReference type="PaxDb" id="67767-A0A0J7KHY9"/>